<keyword evidence="4 6" id="KW-0472">Membrane</keyword>
<protein>
    <submittedName>
        <fullName evidence="7">Cytochrome oxidase c assembly-domain-containing protein</fullName>
    </submittedName>
</protein>
<feature type="region of interest" description="Disordered" evidence="5">
    <location>
        <begin position="187"/>
        <end position="345"/>
    </location>
</feature>
<keyword evidence="3 6" id="KW-1133">Transmembrane helix</keyword>
<evidence type="ECO:0000256" key="5">
    <source>
        <dbReference type="SAM" id="MobiDB-lite"/>
    </source>
</evidence>
<proteinExistence type="predicted"/>
<evidence type="ECO:0000256" key="6">
    <source>
        <dbReference type="SAM" id="Phobius"/>
    </source>
</evidence>
<dbReference type="Proteomes" id="UP001283341">
    <property type="component" value="Unassembled WGS sequence"/>
</dbReference>
<keyword evidence="2 6" id="KW-0812">Transmembrane</keyword>
<dbReference type="GO" id="GO:0016020">
    <property type="term" value="C:membrane"/>
    <property type="evidence" value="ECO:0007669"/>
    <property type="project" value="UniProtKB-SubCell"/>
</dbReference>
<evidence type="ECO:0000256" key="1">
    <source>
        <dbReference type="ARBA" id="ARBA00004167"/>
    </source>
</evidence>
<dbReference type="InterPro" id="IPR029208">
    <property type="entry name" value="COX14"/>
</dbReference>
<feature type="region of interest" description="Disordered" evidence="5">
    <location>
        <begin position="1"/>
        <end position="58"/>
    </location>
</feature>
<evidence type="ECO:0000256" key="3">
    <source>
        <dbReference type="ARBA" id="ARBA00022989"/>
    </source>
</evidence>
<reference evidence="7" key="2">
    <citation type="submission" date="2023-06" db="EMBL/GenBank/DDBJ databases">
        <authorList>
            <consortium name="Lawrence Berkeley National Laboratory"/>
            <person name="Haridas S."/>
            <person name="Hensen N."/>
            <person name="Bonometti L."/>
            <person name="Westerberg I."/>
            <person name="Brannstrom I.O."/>
            <person name="Guillou S."/>
            <person name="Cros-Aarteil S."/>
            <person name="Calhoun S."/>
            <person name="Kuo A."/>
            <person name="Mondo S."/>
            <person name="Pangilinan J."/>
            <person name="Riley R."/>
            <person name="Labutti K."/>
            <person name="Andreopoulos B."/>
            <person name="Lipzen A."/>
            <person name="Chen C."/>
            <person name="Yanf M."/>
            <person name="Daum C."/>
            <person name="Ng V."/>
            <person name="Clum A."/>
            <person name="Steindorff A."/>
            <person name="Ohm R."/>
            <person name="Martin F."/>
            <person name="Silar P."/>
            <person name="Natvig D."/>
            <person name="Lalanne C."/>
            <person name="Gautier V."/>
            <person name="Ament-Velasquez S.L."/>
            <person name="Kruys A."/>
            <person name="Hutchinson M.I."/>
            <person name="Powell A.J."/>
            <person name="Barry K."/>
            <person name="Miller A.N."/>
            <person name="Grigoriev I.V."/>
            <person name="Debuchy R."/>
            <person name="Gladieux P."/>
            <person name="Thoren M.H."/>
            <person name="Johannesson H."/>
        </authorList>
    </citation>
    <scope>NUCLEOTIDE SEQUENCE</scope>
    <source>
        <strain evidence="7">CBS 118394</strain>
    </source>
</reference>
<organism evidence="7 8">
    <name type="scientific">Apodospora peruviana</name>
    <dbReference type="NCBI Taxonomy" id="516989"/>
    <lineage>
        <taxon>Eukaryota</taxon>
        <taxon>Fungi</taxon>
        <taxon>Dikarya</taxon>
        <taxon>Ascomycota</taxon>
        <taxon>Pezizomycotina</taxon>
        <taxon>Sordariomycetes</taxon>
        <taxon>Sordariomycetidae</taxon>
        <taxon>Sordariales</taxon>
        <taxon>Lasiosphaeriaceae</taxon>
        <taxon>Apodospora</taxon>
    </lineage>
</organism>
<keyword evidence="8" id="KW-1185">Reference proteome</keyword>
<comment type="caution">
    <text evidence="7">The sequence shown here is derived from an EMBL/GenBank/DDBJ whole genome shotgun (WGS) entry which is preliminary data.</text>
</comment>
<feature type="compositionally biased region" description="Low complexity" evidence="5">
    <location>
        <begin position="187"/>
        <end position="209"/>
    </location>
</feature>
<evidence type="ECO:0000313" key="7">
    <source>
        <dbReference type="EMBL" id="KAK3316557.1"/>
    </source>
</evidence>
<feature type="compositionally biased region" description="Basic and acidic residues" evidence="5">
    <location>
        <begin position="275"/>
        <end position="320"/>
    </location>
</feature>
<accession>A0AAE0I1T7</accession>
<dbReference type="Pfam" id="PF14880">
    <property type="entry name" value="COX14"/>
    <property type="match status" value="1"/>
</dbReference>
<comment type="subcellular location">
    <subcellularLocation>
        <location evidence="1">Membrane</location>
        <topology evidence="1">Single-pass membrane protein</topology>
    </subcellularLocation>
</comment>
<reference evidence="7" key="1">
    <citation type="journal article" date="2023" name="Mol. Phylogenet. Evol.">
        <title>Genome-scale phylogeny and comparative genomics of the fungal order Sordariales.</title>
        <authorList>
            <person name="Hensen N."/>
            <person name="Bonometti L."/>
            <person name="Westerberg I."/>
            <person name="Brannstrom I.O."/>
            <person name="Guillou S."/>
            <person name="Cros-Aarteil S."/>
            <person name="Calhoun S."/>
            <person name="Haridas S."/>
            <person name="Kuo A."/>
            <person name="Mondo S."/>
            <person name="Pangilinan J."/>
            <person name="Riley R."/>
            <person name="LaButti K."/>
            <person name="Andreopoulos B."/>
            <person name="Lipzen A."/>
            <person name="Chen C."/>
            <person name="Yan M."/>
            <person name="Daum C."/>
            <person name="Ng V."/>
            <person name="Clum A."/>
            <person name="Steindorff A."/>
            <person name="Ohm R.A."/>
            <person name="Martin F."/>
            <person name="Silar P."/>
            <person name="Natvig D.O."/>
            <person name="Lalanne C."/>
            <person name="Gautier V."/>
            <person name="Ament-Velasquez S.L."/>
            <person name="Kruys A."/>
            <person name="Hutchinson M.I."/>
            <person name="Powell A.J."/>
            <person name="Barry K."/>
            <person name="Miller A.N."/>
            <person name="Grigoriev I.V."/>
            <person name="Debuchy R."/>
            <person name="Gladieux P."/>
            <person name="Hiltunen Thoren M."/>
            <person name="Johannesson H."/>
        </authorList>
    </citation>
    <scope>NUCLEOTIDE SEQUENCE</scope>
    <source>
        <strain evidence="7">CBS 118394</strain>
    </source>
</reference>
<sequence>MGIATTPRSVSDATRFTPTTPHASSKDAEPRFSSPSSRKSIPSGGAPAGGNGGPNRFETPEQKVARLRAAHQRAKAAQVSKFDWVVEVSRPFWNSAHKVTVIGMIGFTALAGLVTVYTAADMMIHNRKRTAEFIEAQKKMEADSLEAARLAYMTNKATEDQIRLVEEAMERERRAGESGSILSKMPSILSTTGKTSTSTGSTTQSVTESATWPTSVTETGATGLVTDEEEGETKKEKQGLWAWMTSSLKREEEGEDEGTSERRLGYESLSEEDDRSGVRDSDLVRALEEKQAYLRDKAHSAFEKEKENERKGGPLDRVGLDDGQQMEGGRSSDEVEKPKKKGWLW</sequence>
<feature type="compositionally biased region" description="Polar residues" evidence="5">
    <location>
        <begin position="210"/>
        <end position="220"/>
    </location>
</feature>
<evidence type="ECO:0000256" key="4">
    <source>
        <dbReference type="ARBA" id="ARBA00023136"/>
    </source>
</evidence>
<name>A0AAE0I1T7_9PEZI</name>
<gene>
    <name evidence="7" type="ORF">B0H66DRAFT_297930</name>
</gene>
<feature type="compositionally biased region" description="Low complexity" evidence="5">
    <location>
        <begin position="31"/>
        <end position="45"/>
    </location>
</feature>
<dbReference type="AlphaFoldDB" id="A0AAE0I1T7"/>
<feature type="transmembrane region" description="Helical" evidence="6">
    <location>
        <begin position="99"/>
        <end position="120"/>
    </location>
</feature>
<feature type="compositionally biased region" description="Polar residues" evidence="5">
    <location>
        <begin position="1"/>
        <end position="23"/>
    </location>
</feature>
<evidence type="ECO:0000256" key="2">
    <source>
        <dbReference type="ARBA" id="ARBA00022692"/>
    </source>
</evidence>
<evidence type="ECO:0000313" key="8">
    <source>
        <dbReference type="Proteomes" id="UP001283341"/>
    </source>
</evidence>
<dbReference type="EMBL" id="JAUEDM010000005">
    <property type="protein sequence ID" value="KAK3316557.1"/>
    <property type="molecule type" value="Genomic_DNA"/>
</dbReference>